<evidence type="ECO:0000313" key="2">
    <source>
        <dbReference type="EMBL" id="GAA3790077.1"/>
    </source>
</evidence>
<keyword evidence="3" id="KW-1185">Reference proteome</keyword>
<evidence type="ECO:0008006" key="4">
    <source>
        <dbReference type="Google" id="ProtNLM"/>
    </source>
</evidence>
<gene>
    <name evidence="2" type="ORF">GCM10022271_23010</name>
</gene>
<protein>
    <recommendedName>
        <fullName evidence="4">Chemotaxis protein</fullName>
    </recommendedName>
</protein>
<reference evidence="3" key="1">
    <citation type="journal article" date="2019" name="Int. J. Syst. Evol. Microbiol.">
        <title>The Global Catalogue of Microorganisms (GCM) 10K type strain sequencing project: providing services to taxonomists for standard genome sequencing and annotation.</title>
        <authorList>
            <consortium name="The Broad Institute Genomics Platform"/>
            <consortium name="The Broad Institute Genome Sequencing Center for Infectious Disease"/>
            <person name="Wu L."/>
            <person name="Ma J."/>
        </authorList>
    </citation>
    <scope>NUCLEOTIDE SEQUENCE [LARGE SCALE GENOMIC DNA]</scope>
    <source>
        <strain evidence="3">JCM 17525</strain>
    </source>
</reference>
<feature type="transmembrane region" description="Helical" evidence="1">
    <location>
        <begin position="7"/>
        <end position="26"/>
    </location>
</feature>
<keyword evidence="1" id="KW-0812">Transmembrane</keyword>
<proteinExistence type="predicted"/>
<evidence type="ECO:0000256" key="1">
    <source>
        <dbReference type="SAM" id="Phobius"/>
    </source>
</evidence>
<keyword evidence="1" id="KW-1133">Transmembrane helix</keyword>
<name>A0ABP7HDI0_9FLAO</name>
<organism evidence="2 3">
    <name type="scientific">Corallibacter vietnamensis</name>
    <dbReference type="NCBI Taxonomy" id="904130"/>
    <lineage>
        <taxon>Bacteria</taxon>
        <taxon>Pseudomonadati</taxon>
        <taxon>Bacteroidota</taxon>
        <taxon>Flavobacteriia</taxon>
        <taxon>Flavobacteriales</taxon>
        <taxon>Flavobacteriaceae</taxon>
        <taxon>Corallibacter</taxon>
    </lineage>
</organism>
<dbReference type="EMBL" id="BAABBI010000004">
    <property type="protein sequence ID" value="GAA3790077.1"/>
    <property type="molecule type" value="Genomic_DNA"/>
</dbReference>
<accession>A0ABP7HDI0</accession>
<dbReference type="Proteomes" id="UP001501456">
    <property type="component" value="Unassembled WGS sequence"/>
</dbReference>
<feature type="transmembrane region" description="Helical" evidence="1">
    <location>
        <begin position="169"/>
        <end position="187"/>
    </location>
</feature>
<keyword evidence="1" id="KW-0472">Membrane</keyword>
<evidence type="ECO:0000313" key="3">
    <source>
        <dbReference type="Proteomes" id="UP001501456"/>
    </source>
</evidence>
<dbReference type="RefSeq" id="WP_344730748.1">
    <property type="nucleotide sequence ID" value="NZ_BAABBI010000004.1"/>
</dbReference>
<comment type="caution">
    <text evidence="2">The sequence shown here is derived from an EMBL/GenBank/DDBJ whole genome shotgun (WGS) entry which is preliminary data.</text>
</comment>
<sequence>MTLYNKIKWVLGILMIFVLIITTNLIDKNNFVRVRDSVVTIYEDRLIANDLIFDMLKLVQEKELAVAMADTTFFKVKNAAVNTSLQALISRFEETKLTQKEAQVFTDYKTNIQGLIDSENNASSTKLIKHFERVKANLNDLSKIQLNEGSRQMSISKRAVDTVELFTQIEIYMLVFLAIIIQIIVMYKPKEKA</sequence>